<dbReference type="WBParaSite" id="TASK_0000313401-mRNA-1">
    <property type="protein sequence ID" value="TASK_0000313401-mRNA-1"/>
    <property type="gene ID" value="TASK_0000313401"/>
</dbReference>
<dbReference type="GO" id="GO:0006508">
    <property type="term" value="P:proteolysis"/>
    <property type="evidence" value="ECO:0007669"/>
    <property type="project" value="UniProtKB-KW"/>
</dbReference>
<reference evidence="10" key="1">
    <citation type="submission" date="2017-02" db="UniProtKB">
        <authorList>
            <consortium name="WormBaseParasite"/>
        </authorList>
    </citation>
    <scope>IDENTIFICATION</scope>
</reference>
<evidence type="ECO:0000256" key="7">
    <source>
        <dbReference type="ARBA" id="ARBA00022833"/>
    </source>
</evidence>
<dbReference type="SUPFAM" id="SSF55486">
    <property type="entry name" value="Metalloproteases ('zincins'), catalytic domain"/>
    <property type="match status" value="1"/>
</dbReference>
<evidence type="ECO:0000256" key="4">
    <source>
        <dbReference type="ARBA" id="ARBA00022670"/>
    </source>
</evidence>
<dbReference type="STRING" id="60517.A0A0R3W0E0"/>
<evidence type="ECO:0000256" key="8">
    <source>
        <dbReference type="ARBA" id="ARBA00023049"/>
    </source>
</evidence>
<dbReference type="GO" id="GO:0070006">
    <property type="term" value="F:metalloaminopeptidase activity"/>
    <property type="evidence" value="ECO:0007669"/>
    <property type="project" value="TreeGrafter"/>
</dbReference>
<protein>
    <submittedName>
        <fullName evidence="10">Peptidase_M1 domain-containing protein</fullName>
    </submittedName>
</protein>
<dbReference type="InterPro" id="IPR001930">
    <property type="entry name" value="Peptidase_M1"/>
</dbReference>
<proteinExistence type="inferred from homology"/>
<dbReference type="PANTHER" id="PTHR11533">
    <property type="entry name" value="PROTEASE M1 ZINC METALLOPROTEASE"/>
    <property type="match status" value="1"/>
</dbReference>
<sequence>LLVDETESPLTYKFNVALTVAHEVAHMWFGDLVTMEWWTHLWLNEGFASWIMYLGVDHCFPEYDIWHRDL</sequence>
<accession>A0A0R3W0E0</accession>
<dbReference type="Pfam" id="PF01433">
    <property type="entry name" value="Peptidase_M1"/>
    <property type="match status" value="1"/>
</dbReference>
<evidence type="ECO:0000313" key="10">
    <source>
        <dbReference type="WBParaSite" id="TASK_0000313401-mRNA-1"/>
    </source>
</evidence>
<dbReference type="InterPro" id="IPR050344">
    <property type="entry name" value="Peptidase_M1_aminopeptidases"/>
</dbReference>
<comment type="similarity">
    <text evidence="2">Belongs to the peptidase M1 family.</text>
</comment>
<evidence type="ECO:0000256" key="1">
    <source>
        <dbReference type="ARBA" id="ARBA00001947"/>
    </source>
</evidence>
<dbReference type="GO" id="GO:0008270">
    <property type="term" value="F:zinc ion binding"/>
    <property type="evidence" value="ECO:0007669"/>
    <property type="project" value="InterPro"/>
</dbReference>
<dbReference type="GO" id="GO:0016020">
    <property type="term" value="C:membrane"/>
    <property type="evidence" value="ECO:0007669"/>
    <property type="project" value="TreeGrafter"/>
</dbReference>
<dbReference type="InterPro" id="IPR027268">
    <property type="entry name" value="Peptidase_M4/M1_CTD_sf"/>
</dbReference>
<keyword evidence="8" id="KW-0482">Metalloprotease</keyword>
<dbReference type="InterPro" id="IPR014782">
    <property type="entry name" value="Peptidase_M1_dom"/>
</dbReference>
<evidence type="ECO:0000256" key="3">
    <source>
        <dbReference type="ARBA" id="ARBA00022438"/>
    </source>
</evidence>
<keyword evidence="7" id="KW-0862">Zinc</keyword>
<dbReference type="GO" id="GO:0042277">
    <property type="term" value="F:peptide binding"/>
    <property type="evidence" value="ECO:0007669"/>
    <property type="project" value="TreeGrafter"/>
</dbReference>
<dbReference type="PANTHER" id="PTHR11533:SF174">
    <property type="entry name" value="PUROMYCIN-SENSITIVE AMINOPEPTIDASE-RELATED"/>
    <property type="match status" value="1"/>
</dbReference>
<keyword evidence="4" id="KW-0645">Protease</keyword>
<feature type="domain" description="Peptidase M1 membrane alanine aminopeptidase" evidence="9">
    <location>
        <begin position="1"/>
        <end position="67"/>
    </location>
</feature>
<dbReference type="Gene3D" id="1.10.390.10">
    <property type="entry name" value="Neutral Protease Domain 2"/>
    <property type="match status" value="1"/>
</dbReference>
<dbReference type="AlphaFoldDB" id="A0A0R3W0E0"/>
<evidence type="ECO:0000259" key="9">
    <source>
        <dbReference type="Pfam" id="PF01433"/>
    </source>
</evidence>
<organism evidence="10">
    <name type="scientific">Taenia asiatica</name>
    <name type="common">Asian tapeworm</name>
    <dbReference type="NCBI Taxonomy" id="60517"/>
    <lineage>
        <taxon>Eukaryota</taxon>
        <taxon>Metazoa</taxon>
        <taxon>Spiralia</taxon>
        <taxon>Lophotrochozoa</taxon>
        <taxon>Platyhelminthes</taxon>
        <taxon>Cestoda</taxon>
        <taxon>Eucestoda</taxon>
        <taxon>Cyclophyllidea</taxon>
        <taxon>Taeniidae</taxon>
        <taxon>Taenia</taxon>
    </lineage>
</organism>
<keyword evidence="3" id="KW-0031">Aminopeptidase</keyword>
<comment type="cofactor">
    <cofactor evidence="1">
        <name>Zn(2+)</name>
        <dbReference type="ChEBI" id="CHEBI:29105"/>
    </cofactor>
</comment>
<dbReference type="GO" id="GO:0005615">
    <property type="term" value="C:extracellular space"/>
    <property type="evidence" value="ECO:0007669"/>
    <property type="project" value="TreeGrafter"/>
</dbReference>
<keyword evidence="6" id="KW-0378">Hydrolase</keyword>
<name>A0A0R3W0E0_TAEAS</name>
<dbReference type="GO" id="GO:0005737">
    <property type="term" value="C:cytoplasm"/>
    <property type="evidence" value="ECO:0007669"/>
    <property type="project" value="TreeGrafter"/>
</dbReference>
<evidence type="ECO:0000256" key="6">
    <source>
        <dbReference type="ARBA" id="ARBA00022801"/>
    </source>
</evidence>
<dbReference type="PRINTS" id="PR00756">
    <property type="entry name" value="ALADIPTASE"/>
</dbReference>
<dbReference type="GO" id="GO:0043171">
    <property type="term" value="P:peptide catabolic process"/>
    <property type="evidence" value="ECO:0007669"/>
    <property type="project" value="TreeGrafter"/>
</dbReference>
<evidence type="ECO:0000256" key="5">
    <source>
        <dbReference type="ARBA" id="ARBA00022723"/>
    </source>
</evidence>
<keyword evidence="5" id="KW-0479">Metal-binding</keyword>
<evidence type="ECO:0000256" key="2">
    <source>
        <dbReference type="ARBA" id="ARBA00010136"/>
    </source>
</evidence>